<name>A0A8H5HFE7_9AGAR</name>
<evidence type="ECO:0000313" key="2">
    <source>
        <dbReference type="Proteomes" id="UP000565441"/>
    </source>
</evidence>
<sequence>MFAFTSFKSPLPPSVNDILDDPDAVHRRYPVRNQRSWRISRHSFLGFNRVYPDTMSSSFYRLYECLVASWVTQFRNELEYFCTSNPTWAVSALPDPEDPDPLRYAILAVLTRLMCDAFNRRIDVGLPRDAPAIVSDFAALAARPKVYEHPPAWADRVPPLSERVFIPDEKGAISDENDEEVSEEFKAVNIIMLRPHIHFI</sequence>
<dbReference type="AlphaFoldDB" id="A0A8H5HFE7"/>
<keyword evidence="2" id="KW-1185">Reference proteome</keyword>
<protein>
    <submittedName>
        <fullName evidence="1">Uncharacterized protein</fullName>
    </submittedName>
</protein>
<organism evidence="1 2">
    <name type="scientific">Tricholomella constricta</name>
    <dbReference type="NCBI Taxonomy" id="117010"/>
    <lineage>
        <taxon>Eukaryota</taxon>
        <taxon>Fungi</taxon>
        <taxon>Dikarya</taxon>
        <taxon>Basidiomycota</taxon>
        <taxon>Agaricomycotina</taxon>
        <taxon>Agaricomycetes</taxon>
        <taxon>Agaricomycetidae</taxon>
        <taxon>Agaricales</taxon>
        <taxon>Tricholomatineae</taxon>
        <taxon>Lyophyllaceae</taxon>
        <taxon>Tricholomella</taxon>
    </lineage>
</organism>
<proteinExistence type="predicted"/>
<gene>
    <name evidence="1" type="ORF">D9615_004245</name>
</gene>
<reference evidence="1 2" key="1">
    <citation type="journal article" date="2020" name="ISME J.">
        <title>Uncovering the hidden diversity of litter-decomposition mechanisms in mushroom-forming fungi.</title>
        <authorList>
            <person name="Floudas D."/>
            <person name="Bentzer J."/>
            <person name="Ahren D."/>
            <person name="Johansson T."/>
            <person name="Persson P."/>
            <person name="Tunlid A."/>
        </authorList>
    </citation>
    <scope>NUCLEOTIDE SEQUENCE [LARGE SCALE GENOMIC DNA]</scope>
    <source>
        <strain evidence="1 2">CBS 661.87</strain>
    </source>
</reference>
<dbReference type="OrthoDB" id="5422293at2759"/>
<evidence type="ECO:0000313" key="1">
    <source>
        <dbReference type="EMBL" id="KAF5382151.1"/>
    </source>
</evidence>
<comment type="caution">
    <text evidence="1">The sequence shown here is derived from an EMBL/GenBank/DDBJ whole genome shotgun (WGS) entry which is preliminary data.</text>
</comment>
<dbReference type="EMBL" id="JAACJP010000009">
    <property type="protein sequence ID" value="KAF5382151.1"/>
    <property type="molecule type" value="Genomic_DNA"/>
</dbReference>
<dbReference type="Proteomes" id="UP000565441">
    <property type="component" value="Unassembled WGS sequence"/>
</dbReference>
<accession>A0A8H5HFE7</accession>